<name>A0A0R2NSB4_9LACO</name>
<proteinExistence type="predicted"/>
<dbReference type="RefSeq" id="WP_024626458.1">
    <property type="nucleotide sequence ID" value="NZ_AYGX02000082.1"/>
</dbReference>
<gene>
    <name evidence="1" type="ORF">DY78_GL000163</name>
</gene>
<accession>A0A0R2NSB4</accession>
<dbReference type="AlphaFoldDB" id="A0A0R2NSB4"/>
<evidence type="ECO:0000313" key="2">
    <source>
        <dbReference type="Proteomes" id="UP000050920"/>
    </source>
</evidence>
<comment type="caution">
    <text evidence="1">The sequence shown here is derived from an EMBL/GenBank/DDBJ whole genome shotgun (WGS) entry which is preliminary data.</text>
</comment>
<dbReference type="Proteomes" id="UP000050920">
    <property type="component" value="Unassembled WGS sequence"/>
</dbReference>
<organism evidence="1 2">
    <name type="scientific">Lactiplantibacillus fabifermentans DSM 21115</name>
    <dbReference type="NCBI Taxonomy" id="1413187"/>
    <lineage>
        <taxon>Bacteria</taxon>
        <taxon>Bacillati</taxon>
        <taxon>Bacillota</taxon>
        <taxon>Bacilli</taxon>
        <taxon>Lactobacillales</taxon>
        <taxon>Lactobacillaceae</taxon>
        <taxon>Lactiplantibacillus</taxon>
    </lineage>
</organism>
<reference evidence="1 2" key="1">
    <citation type="journal article" date="2015" name="Genome Announc.">
        <title>Expanding the biotechnology potential of lactobacilli through comparative genomics of 213 strains and associated genera.</title>
        <authorList>
            <person name="Sun Z."/>
            <person name="Harris H.M."/>
            <person name="McCann A."/>
            <person name="Guo C."/>
            <person name="Argimon S."/>
            <person name="Zhang W."/>
            <person name="Yang X."/>
            <person name="Jeffery I.B."/>
            <person name="Cooney J.C."/>
            <person name="Kagawa T.F."/>
            <person name="Liu W."/>
            <person name="Song Y."/>
            <person name="Salvetti E."/>
            <person name="Wrobel A."/>
            <person name="Rasinkangas P."/>
            <person name="Parkhill J."/>
            <person name="Rea M.C."/>
            <person name="O'Sullivan O."/>
            <person name="Ritari J."/>
            <person name="Douillard F.P."/>
            <person name="Paul Ross R."/>
            <person name="Yang R."/>
            <person name="Briner A.E."/>
            <person name="Felis G.E."/>
            <person name="de Vos W.M."/>
            <person name="Barrangou R."/>
            <person name="Klaenhammer T.R."/>
            <person name="Caufield P.W."/>
            <person name="Cui Y."/>
            <person name="Zhang H."/>
            <person name="O'Toole P.W."/>
        </authorList>
    </citation>
    <scope>NUCLEOTIDE SEQUENCE [LARGE SCALE GENOMIC DNA]</scope>
    <source>
        <strain evidence="1 2">DSM 21115</strain>
    </source>
</reference>
<protein>
    <recommendedName>
        <fullName evidence="3">HMA domain-containing protein</fullName>
    </recommendedName>
</protein>
<evidence type="ECO:0000313" key="1">
    <source>
        <dbReference type="EMBL" id="KRO27312.1"/>
    </source>
</evidence>
<dbReference type="EMBL" id="AYGX02000082">
    <property type="protein sequence ID" value="KRO27312.1"/>
    <property type="molecule type" value="Genomic_DNA"/>
</dbReference>
<evidence type="ECO:0008006" key="3">
    <source>
        <dbReference type="Google" id="ProtNLM"/>
    </source>
</evidence>
<sequence>MLYVNTALMQDKIIDLLTNFDDANLTFKYVDKQGIKLRFETNATDLEAAAKKVKAAIKAQSWGSVLYFQVGVE</sequence>
<keyword evidence="2" id="KW-1185">Reference proteome</keyword>